<dbReference type="PANTHER" id="PTHR23514:SF3">
    <property type="entry name" value="BYPASS OF STOP CODON PROTEIN 6"/>
    <property type="match status" value="1"/>
</dbReference>
<dbReference type="GO" id="GO:0022857">
    <property type="term" value="F:transmembrane transporter activity"/>
    <property type="evidence" value="ECO:0007669"/>
    <property type="project" value="InterPro"/>
</dbReference>
<feature type="transmembrane region" description="Helical" evidence="7">
    <location>
        <begin position="34"/>
        <end position="57"/>
    </location>
</feature>
<evidence type="ECO:0000256" key="3">
    <source>
        <dbReference type="ARBA" id="ARBA00022448"/>
    </source>
</evidence>
<comment type="similarity">
    <text evidence="2">Belongs to the major facilitator superfamily.</text>
</comment>
<keyword evidence="6 7" id="KW-0472">Membrane</keyword>
<feature type="transmembrane region" description="Helical" evidence="7">
    <location>
        <begin position="327"/>
        <end position="350"/>
    </location>
</feature>
<comment type="subcellular location">
    <subcellularLocation>
        <location evidence="1">Endomembrane system</location>
        <topology evidence="1">Multi-pass membrane protein</topology>
    </subcellularLocation>
</comment>
<evidence type="ECO:0000259" key="8">
    <source>
        <dbReference type="PROSITE" id="PS50850"/>
    </source>
</evidence>
<evidence type="ECO:0000256" key="1">
    <source>
        <dbReference type="ARBA" id="ARBA00004127"/>
    </source>
</evidence>
<dbReference type="Gene3D" id="1.20.1250.20">
    <property type="entry name" value="MFS general substrate transporter like domains"/>
    <property type="match status" value="1"/>
</dbReference>
<dbReference type="InterPro" id="IPR036259">
    <property type="entry name" value="MFS_trans_sf"/>
</dbReference>
<dbReference type="EMBL" id="KN823196">
    <property type="protein sequence ID" value="KIO19920.1"/>
    <property type="molecule type" value="Genomic_DNA"/>
</dbReference>
<evidence type="ECO:0000313" key="10">
    <source>
        <dbReference type="Proteomes" id="UP000054248"/>
    </source>
</evidence>
<dbReference type="Proteomes" id="UP000054248">
    <property type="component" value="Unassembled WGS sequence"/>
</dbReference>
<evidence type="ECO:0000313" key="9">
    <source>
        <dbReference type="EMBL" id="KIO19920.1"/>
    </source>
</evidence>
<feature type="transmembrane region" description="Helical" evidence="7">
    <location>
        <begin position="243"/>
        <end position="262"/>
    </location>
</feature>
<keyword evidence="3" id="KW-0813">Transport</keyword>
<evidence type="ECO:0000256" key="4">
    <source>
        <dbReference type="ARBA" id="ARBA00022692"/>
    </source>
</evidence>
<dbReference type="AlphaFoldDB" id="A0A0C3PXS6"/>
<feature type="transmembrane region" description="Helical" evidence="7">
    <location>
        <begin position="208"/>
        <end position="231"/>
    </location>
</feature>
<evidence type="ECO:0000256" key="2">
    <source>
        <dbReference type="ARBA" id="ARBA00008335"/>
    </source>
</evidence>
<dbReference type="STRING" id="1051891.A0A0C3PXS6"/>
<dbReference type="GO" id="GO:0012505">
    <property type="term" value="C:endomembrane system"/>
    <property type="evidence" value="ECO:0007669"/>
    <property type="project" value="UniProtKB-SubCell"/>
</dbReference>
<feature type="domain" description="Major facilitator superfamily (MFS) profile" evidence="8">
    <location>
        <begin position="209"/>
        <end position="387"/>
    </location>
</feature>
<keyword evidence="10" id="KW-1185">Reference proteome</keyword>
<dbReference type="InterPro" id="IPR051788">
    <property type="entry name" value="MFS_Transporter"/>
</dbReference>
<reference evidence="9 10" key="1">
    <citation type="submission" date="2014-04" db="EMBL/GenBank/DDBJ databases">
        <authorList>
            <consortium name="DOE Joint Genome Institute"/>
            <person name="Kuo A."/>
            <person name="Girlanda M."/>
            <person name="Perotto S."/>
            <person name="Kohler A."/>
            <person name="Nagy L.G."/>
            <person name="Floudas D."/>
            <person name="Copeland A."/>
            <person name="Barry K.W."/>
            <person name="Cichocki N."/>
            <person name="Veneault-Fourrey C."/>
            <person name="LaButti K."/>
            <person name="Lindquist E.A."/>
            <person name="Lipzen A."/>
            <person name="Lundell T."/>
            <person name="Morin E."/>
            <person name="Murat C."/>
            <person name="Sun H."/>
            <person name="Tunlid A."/>
            <person name="Henrissat B."/>
            <person name="Grigoriev I.V."/>
            <person name="Hibbett D.S."/>
            <person name="Martin F."/>
            <person name="Nordberg H.P."/>
            <person name="Cantor M.N."/>
            <person name="Hua S.X."/>
        </authorList>
    </citation>
    <scope>NUCLEOTIDE SEQUENCE [LARGE SCALE GENOMIC DNA]</scope>
    <source>
        <strain evidence="9 10">MUT 4182</strain>
    </source>
</reference>
<dbReference type="PROSITE" id="PS50850">
    <property type="entry name" value="MFS"/>
    <property type="match status" value="1"/>
</dbReference>
<dbReference type="Pfam" id="PF07690">
    <property type="entry name" value="MFS_1"/>
    <property type="match status" value="1"/>
</dbReference>
<dbReference type="PANTHER" id="PTHR23514">
    <property type="entry name" value="BYPASS OF STOP CODON PROTEIN 6"/>
    <property type="match status" value="1"/>
</dbReference>
<dbReference type="SUPFAM" id="SSF103473">
    <property type="entry name" value="MFS general substrate transporter"/>
    <property type="match status" value="1"/>
</dbReference>
<feature type="transmembrane region" description="Helical" evidence="7">
    <location>
        <begin position="69"/>
        <end position="87"/>
    </location>
</feature>
<evidence type="ECO:0000256" key="5">
    <source>
        <dbReference type="ARBA" id="ARBA00022989"/>
    </source>
</evidence>
<feature type="transmembrane region" description="Helical" evidence="7">
    <location>
        <begin position="93"/>
        <end position="115"/>
    </location>
</feature>
<proteinExistence type="inferred from homology"/>
<evidence type="ECO:0000256" key="7">
    <source>
        <dbReference type="SAM" id="Phobius"/>
    </source>
</evidence>
<dbReference type="HOGENOM" id="CLU_021993_6_0_1"/>
<feature type="transmembrane region" description="Helical" evidence="7">
    <location>
        <begin position="299"/>
        <end position="320"/>
    </location>
</feature>
<feature type="transmembrane region" description="Helical" evidence="7">
    <location>
        <begin position="127"/>
        <end position="146"/>
    </location>
</feature>
<sequence>ERVFLATLCWGALVCGWNDGTLGPLLPRIQANYHVGYAVVSMLFVCSTIVLVLSTVIHSRPVSALYSHLHCINHIAASIQISVYAILAPAPPFPVMCVVFVMLGFSMALQAAFVACIPRNASSNMGILHAFYGLGAFAAPLVSTQFSQQKRWSFHYLISMGIALTSLVITIGVFRLKRQEDLIPSESSSERSEVATRSTYKHIFTQKFVITLAAFILIYVGIEVSIGGWIVTFLINRRGGGPSTGYVSSGFFGGMMLGRVLLLPVNQKVGKQRVIYIYSALVIALQFTVWFVPSLIENAIAVSFVGLFLGPIYPVSINVAAEILPAWLLVGAIGFIGAFGQAGSAVFPFMTGAIASKYGVQVLQPMYVPFRVPGLNTCSNNPLAWWC</sequence>
<name>A0A0C3PXS6_9AGAM</name>
<dbReference type="InterPro" id="IPR011701">
    <property type="entry name" value="MFS"/>
</dbReference>
<dbReference type="FunFam" id="1.20.1250.20:FF:000286">
    <property type="entry name" value="MFS efflux transporter"/>
    <property type="match status" value="1"/>
</dbReference>
<feature type="transmembrane region" description="Helical" evidence="7">
    <location>
        <begin position="152"/>
        <end position="174"/>
    </location>
</feature>
<dbReference type="OrthoDB" id="413079at2759"/>
<organism evidence="9 10">
    <name type="scientific">Tulasnella calospora MUT 4182</name>
    <dbReference type="NCBI Taxonomy" id="1051891"/>
    <lineage>
        <taxon>Eukaryota</taxon>
        <taxon>Fungi</taxon>
        <taxon>Dikarya</taxon>
        <taxon>Basidiomycota</taxon>
        <taxon>Agaricomycotina</taxon>
        <taxon>Agaricomycetes</taxon>
        <taxon>Cantharellales</taxon>
        <taxon>Tulasnellaceae</taxon>
        <taxon>Tulasnella</taxon>
    </lineage>
</organism>
<protein>
    <recommendedName>
        <fullName evidence="8">Major facilitator superfamily (MFS) profile domain-containing protein</fullName>
    </recommendedName>
</protein>
<dbReference type="InterPro" id="IPR020846">
    <property type="entry name" value="MFS_dom"/>
</dbReference>
<feature type="non-terminal residue" evidence="9">
    <location>
        <position position="1"/>
    </location>
</feature>
<keyword evidence="5 7" id="KW-1133">Transmembrane helix</keyword>
<dbReference type="GO" id="GO:0016020">
    <property type="term" value="C:membrane"/>
    <property type="evidence" value="ECO:0007669"/>
    <property type="project" value="TreeGrafter"/>
</dbReference>
<keyword evidence="4 7" id="KW-0812">Transmembrane</keyword>
<feature type="transmembrane region" description="Helical" evidence="7">
    <location>
        <begin position="274"/>
        <end position="293"/>
    </location>
</feature>
<reference evidence="10" key="2">
    <citation type="submission" date="2015-01" db="EMBL/GenBank/DDBJ databases">
        <title>Evolutionary Origins and Diversification of the Mycorrhizal Mutualists.</title>
        <authorList>
            <consortium name="DOE Joint Genome Institute"/>
            <consortium name="Mycorrhizal Genomics Consortium"/>
            <person name="Kohler A."/>
            <person name="Kuo A."/>
            <person name="Nagy L.G."/>
            <person name="Floudas D."/>
            <person name="Copeland A."/>
            <person name="Barry K.W."/>
            <person name="Cichocki N."/>
            <person name="Veneault-Fourrey C."/>
            <person name="LaButti K."/>
            <person name="Lindquist E.A."/>
            <person name="Lipzen A."/>
            <person name="Lundell T."/>
            <person name="Morin E."/>
            <person name="Murat C."/>
            <person name="Riley R."/>
            <person name="Ohm R."/>
            <person name="Sun H."/>
            <person name="Tunlid A."/>
            <person name="Henrissat B."/>
            <person name="Grigoriev I.V."/>
            <person name="Hibbett D.S."/>
            <person name="Martin F."/>
        </authorList>
    </citation>
    <scope>NUCLEOTIDE SEQUENCE [LARGE SCALE GENOMIC DNA]</scope>
    <source>
        <strain evidence="10">MUT 4182</strain>
    </source>
</reference>
<evidence type="ECO:0000256" key="6">
    <source>
        <dbReference type="ARBA" id="ARBA00023136"/>
    </source>
</evidence>
<gene>
    <name evidence="9" type="ORF">M407DRAFT_82133</name>
</gene>
<accession>A0A0C3PXS6</accession>